<dbReference type="Proteomes" id="UP001206595">
    <property type="component" value="Unassembled WGS sequence"/>
</dbReference>
<reference evidence="1" key="2">
    <citation type="journal article" date="2022" name="Proc. Natl. Acad. Sci. U.S.A.">
        <title>Diploid-dominant life cycles characterize the early evolution of Fungi.</title>
        <authorList>
            <person name="Amses K.R."/>
            <person name="Simmons D.R."/>
            <person name="Longcore J.E."/>
            <person name="Mondo S.J."/>
            <person name="Seto K."/>
            <person name="Jeronimo G.H."/>
            <person name="Bonds A.E."/>
            <person name="Quandt C.A."/>
            <person name="Davis W.J."/>
            <person name="Chang Y."/>
            <person name="Federici B.A."/>
            <person name="Kuo A."/>
            <person name="LaButti K."/>
            <person name="Pangilinan J."/>
            <person name="Andreopoulos W."/>
            <person name="Tritt A."/>
            <person name="Riley R."/>
            <person name="Hundley H."/>
            <person name="Johnson J."/>
            <person name="Lipzen A."/>
            <person name="Barry K."/>
            <person name="Lang B.F."/>
            <person name="Cuomo C.A."/>
            <person name="Buchler N.E."/>
            <person name="Grigoriev I.V."/>
            <person name="Spatafora J.W."/>
            <person name="Stajich J.E."/>
            <person name="James T.Y."/>
        </authorList>
    </citation>
    <scope>NUCLEOTIDE SEQUENCE</scope>
    <source>
        <strain evidence="1">AG</strain>
    </source>
</reference>
<proteinExistence type="predicted"/>
<protein>
    <submittedName>
        <fullName evidence="1">Uncharacterized protein</fullName>
    </submittedName>
</protein>
<sequence>MPYPCSLCSTHDSMGAPKMSTILLSSDFCTFTNFYFSFGFRYCYLKYTMQYCYLCLLYHRHNQSLAIILEVKN</sequence>
<keyword evidence="2" id="KW-1185">Reference proteome</keyword>
<comment type="caution">
    <text evidence="1">The sequence shown here is derived from an EMBL/GenBank/DDBJ whole genome shotgun (WGS) entry which is preliminary data.</text>
</comment>
<reference evidence="1" key="1">
    <citation type="submission" date="2021-06" db="EMBL/GenBank/DDBJ databases">
        <authorList>
            <consortium name="DOE Joint Genome Institute"/>
            <person name="Mondo S.J."/>
            <person name="Amses K.R."/>
            <person name="Simmons D.R."/>
            <person name="Longcore J.E."/>
            <person name="Seto K."/>
            <person name="Alves G.H."/>
            <person name="Bonds A.E."/>
            <person name="Quandt C.A."/>
            <person name="Davis W.J."/>
            <person name="Chang Y."/>
            <person name="Letcher P.M."/>
            <person name="Powell M.J."/>
            <person name="Kuo A."/>
            <person name="Labutti K."/>
            <person name="Pangilinan J."/>
            <person name="Andreopoulos W."/>
            <person name="Tritt A."/>
            <person name="Riley R."/>
            <person name="Hundley H."/>
            <person name="Johnson J."/>
            <person name="Lipzen A."/>
            <person name="Barry K."/>
            <person name="Berbee M.L."/>
            <person name="Buchler N.E."/>
            <person name="Grigoriev I.V."/>
            <person name="Spatafora J.W."/>
            <person name="Stajich J.E."/>
            <person name="James T.Y."/>
        </authorList>
    </citation>
    <scope>NUCLEOTIDE SEQUENCE</scope>
    <source>
        <strain evidence="1">AG</strain>
    </source>
</reference>
<gene>
    <name evidence="1" type="ORF">K450DRAFT_236849</name>
</gene>
<organism evidence="1 2">
    <name type="scientific">Umbelopsis ramanniana AG</name>
    <dbReference type="NCBI Taxonomy" id="1314678"/>
    <lineage>
        <taxon>Eukaryota</taxon>
        <taxon>Fungi</taxon>
        <taxon>Fungi incertae sedis</taxon>
        <taxon>Mucoromycota</taxon>
        <taxon>Mucoromycotina</taxon>
        <taxon>Umbelopsidomycetes</taxon>
        <taxon>Umbelopsidales</taxon>
        <taxon>Umbelopsidaceae</taxon>
        <taxon>Umbelopsis</taxon>
    </lineage>
</organism>
<evidence type="ECO:0000313" key="2">
    <source>
        <dbReference type="Proteomes" id="UP001206595"/>
    </source>
</evidence>
<dbReference type="RefSeq" id="XP_051445401.1">
    <property type="nucleotide sequence ID" value="XM_051588322.1"/>
</dbReference>
<evidence type="ECO:0000313" key="1">
    <source>
        <dbReference type="EMBL" id="KAI8580397.1"/>
    </source>
</evidence>
<dbReference type="AlphaFoldDB" id="A0AAD5HDN5"/>
<dbReference type="EMBL" id="MU620912">
    <property type="protein sequence ID" value="KAI8580397.1"/>
    <property type="molecule type" value="Genomic_DNA"/>
</dbReference>
<name>A0AAD5HDN5_UMBRA</name>
<accession>A0AAD5HDN5</accession>
<dbReference type="GeneID" id="75913667"/>